<accession>A0AAW2GXX7</accession>
<proteinExistence type="predicted"/>
<keyword evidence="2" id="KW-1185">Reference proteome</keyword>
<protein>
    <recommendedName>
        <fullName evidence="3">Secreted protein</fullName>
    </recommendedName>
</protein>
<evidence type="ECO:0000313" key="1">
    <source>
        <dbReference type="EMBL" id="KAL0132143.1"/>
    </source>
</evidence>
<gene>
    <name evidence="1" type="ORF">PUN28_000127</name>
</gene>
<evidence type="ECO:0000313" key="2">
    <source>
        <dbReference type="Proteomes" id="UP001430953"/>
    </source>
</evidence>
<comment type="caution">
    <text evidence="1">The sequence shown here is derived from an EMBL/GenBank/DDBJ whole genome shotgun (WGS) entry which is preliminary data.</text>
</comment>
<dbReference type="EMBL" id="JADYXP020000001">
    <property type="protein sequence ID" value="KAL0132143.1"/>
    <property type="molecule type" value="Genomic_DNA"/>
</dbReference>
<dbReference type="Proteomes" id="UP001430953">
    <property type="component" value="Unassembled WGS sequence"/>
</dbReference>
<evidence type="ECO:0008006" key="3">
    <source>
        <dbReference type="Google" id="ProtNLM"/>
    </source>
</evidence>
<sequence>MTQTRPLRLCFIVSAFTVVKVNFARNLRGIARKIVPTLPRQFHYVRHVNSILSFYVSRRENTTTRTSHFDEYFPPERKKNSIIFTLNQLNIIYVRFEVAIRWKNADKVCFETWLECYFNSIIDS</sequence>
<dbReference type="AlphaFoldDB" id="A0AAW2GXX7"/>
<organism evidence="1 2">
    <name type="scientific">Cardiocondyla obscurior</name>
    <dbReference type="NCBI Taxonomy" id="286306"/>
    <lineage>
        <taxon>Eukaryota</taxon>
        <taxon>Metazoa</taxon>
        <taxon>Ecdysozoa</taxon>
        <taxon>Arthropoda</taxon>
        <taxon>Hexapoda</taxon>
        <taxon>Insecta</taxon>
        <taxon>Pterygota</taxon>
        <taxon>Neoptera</taxon>
        <taxon>Endopterygota</taxon>
        <taxon>Hymenoptera</taxon>
        <taxon>Apocrita</taxon>
        <taxon>Aculeata</taxon>
        <taxon>Formicoidea</taxon>
        <taxon>Formicidae</taxon>
        <taxon>Myrmicinae</taxon>
        <taxon>Cardiocondyla</taxon>
    </lineage>
</organism>
<name>A0AAW2GXX7_9HYME</name>
<reference evidence="1 2" key="1">
    <citation type="submission" date="2023-03" db="EMBL/GenBank/DDBJ databases">
        <title>High recombination rates correlate with genetic variation in Cardiocondyla obscurior ants.</title>
        <authorList>
            <person name="Errbii M."/>
        </authorList>
    </citation>
    <scope>NUCLEOTIDE SEQUENCE [LARGE SCALE GENOMIC DNA]</scope>
    <source>
        <strain evidence="1">Alpha-2009</strain>
        <tissue evidence="1">Whole body</tissue>
    </source>
</reference>